<comment type="caution">
    <text evidence="1">Lacks conserved residue(s) required for the propagation of feature annotation.</text>
</comment>
<protein>
    <recommendedName>
        <fullName evidence="7">EGF-like domain-containing protein</fullName>
    </recommendedName>
</protein>
<dbReference type="PROSITE" id="PS50026">
    <property type="entry name" value="EGF_3"/>
    <property type="match status" value="1"/>
</dbReference>
<evidence type="ECO:0008006" key="7">
    <source>
        <dbReference type="Google" id="ProtNLM"/>
    </source>
</evidence>
<evidence type="ECO:0000313" key="5">
    <source>
        <dbReference type="EMBL" id="GMS91627.1"/>
    </source>
</evidence>
<comment type="caution">
    <text evidence="5">The sequence shown here is derived from an EMBL/GenBank/DDBJ whole genome shotgun (WGS) entry which is preliminary data.</text>
</comment>
<keyword evidence="6" id="KW-1185">Reference proteome</keyword>
<evidence type="ECO:0000256" key="2">
    <source>
        <dbReference type="SAM" id="Phobius"/>
    </source>
</evidence>
<feature type="disulfide bond" evidence="1">
    <location>
        <begin position="146"/>
        <end position="163"/>
    </location>
</feature>
<dbReference type="InterPro" id="IPR036179">
    <property type="entry name" value="Ig-like_dom_sf"/>
</dbReference>
<keyword evidence="2" id="KW-0812">Transmembrane</keyword>
<keyword evidence="2" id="KW-1133">Transmembrane helix</keyword>
<feature type="domain" description="EGF-like" evidence="3">
    <location>
        <begin position="136"/>
        <end position="175"/>
    </location>
</feature>
<feature type="transmembrane region" description="Helical" evidence="2">
    <location>
        <begin position="195"/>
        <end position="217"/>
    </location>
</feature>
<dbReference type="Proteomes" id="UP001432027">
    <property type="component" value="Unassembled WGS sequence"/>
</dbReference>
<keyword evidence="2" id="KW-0472">Membrane</keyword>
<dbReference type="PROSITE" id="PS50835">
    <property type="entry name" value="IG_LIKE"/>
    <property type="match status" value="1"/>
</dbReference>
<organism evidence="5 6">
    <name type="scientific">Pristionchus entomophagus</name>
    <dbReference type="NCBI Taxonomy" id="358040"/>
    <lineage>
        <taxon>Eukaryota</taxon>
        <taxon>Metazoa</taxon>
        <taxon>Ecdysozoa</taxon>
        <taxon>Nematoda</taxon>
        <taxon>Chromadorea</taxon>
        <taxon>Rhabditida</taxon>
        <taxon>Rhabditina</taxon>
        <taxon>Diplogasteromorpha</taxon>
        <taxon>Diplogasteroidea</taxon>
        <taxon>Neodiplogasteridae</taxon>
        <taxon>Pristionchus</taxon>
    </lineage>
</organism>
<sequence length="301" mass="33468">IFHASFHPHSKPIIALILLICRDMSNEDENPIPLPPIYELLLEEGEFPTSSAQVINGTSLEIRCTVSSNETAEKTINVVHNGQFIDASRSSMSATLKIESFNSENDGGMYECNTVLGGNTRTRKIKLMQKVILPPDAVPCTGPDFCRNGGVCALTDDKMHSYCNCPKNYVGPSCENVLVSDYVGKSILTQTKVGVAAGGTCNLVFIFLFVVFGLLFFRERKRRRRVEGMMNKLNHHYHFESLPLVKEHLYTENPYSHESPPERRSDTVITSSGKTIFRTNAVMKKIIAPGEEDESAQPHAS</sequence>
<accession>A0AAV5T9L4</accession>
<feature type="disulfide bond" evidence="1">
    <location>
        <begin position="165"/>
        <end position="174"/>
    </location>
</feature>
<reference evidence="5" key="1">
    <citation type="submission" date="2023-10" db="EMBL/GenBank/DDBJ databases">
        <title>Genome assembly of Pristionchus species.</title>
        <authorList>
            <person name="Yoshida K."/>
            <person name="Sommer R.J."/>
        </authorList>
    </citation>
    <scope>NUCLEOTIDE SEQUENCE</scope>
    <source>
        <strain evidence="5">RS0144</strain>
    </source>
</reference>
<dbReference type="InterPro" id="IPR000742">
    <property type="entry name" value="EGF"/>
</dbReference>
<dbReference type="CDD" id="cd00054">
    <property type="entry name" value="EGF_CA"/>
    <property type="match status" value="1"/>
</dbReference>
<feature type="domain" description="Ig-like" evidence="4">
    <location>
        <begin position="35"/>
        <end position="126"/>
    </location>
</feature>
<keyword evidence="1" id="KW-1015">Disulfide bond</keyword>
<proteinExistence type="predicted"/>
<evidence type="ECO:0000256" key="1">
    <source>
        <dbReference type="PROSITE-ProRule" id="PRU00076"/>
    </source>
</evidence>
<dbReference type="PROSITE" id="PS00022">
    <property type="entry name" value="EGF_1"/>
    <property type="match status" value="1"/>
</dbReference>
<dbReference type="SUPFAM" id="SSF57196">
    <property type="entry name" value="EGF/Laminin"/>
    <property type="match status" value="1"/>
</dbReference>
<dbReference type="AlphaFoldDB" id="A0AAV5T9L4"/>
<name>A0AAV5T9L4_9BILA</name>
<feature type="non-terminal residue" evidence="5">
    <location>
        <position position="1"/>
    </location>
</feature>
<evidence type="ECO:0000259" key="4">
    <source>
        <dbReference type="PROSITE" id="PS50835"/>
    </source>
</evidence>
<dbReference type="SUPFAM" id="SSF48726">
    <property type="entry name" value="Immunoglobulin"/>
    <property type="match status" value="1"/>
</dbReference>
<gene>
    <name evidence="5" type="ORF">PENTCL1PPCAC_13802</name>
</gene>
<dbReference type="InterPro" id="IPR007110">
    <property type="entry name" value="Ig-like_dom"/>
</dbReference>
<dbReference type="EMBL" id="BTSX01000004">
    <property type="protein sequence ID" value="GMS91627.1"/>
    <property type="molecule type" value="Genomic_DNA"/>
</dbReference>
<keyword evidence="1" id="KW-0245">EGF-like domain</keyword>
<dbReference type="Gene3D" id="2.10.25.10">
    <property type="entry name" value="Laminin"/>
    <property type="match status" value="1"/>
</dbReference>
<dbReference type="Gene3D" id="2.60.40.10">
    <property type="entry name" value="Immunoglobulins"/>
    <property type="match status" value="1"/>
</dbReference>
<dbReference type="InterPro" id="IPR013783">
    <property type="entry name" value="Ig-like_fold"/>
</dbReference>
<evidence type="ECO:0000259" key="3">
    <source>
        <dbReference type="PROSITE" id="PS50026"/>
    </source>
</evidence>
<evidence type="ECO:0000313" key="6">
    <source>
        <dbReference type="Proteomes" id="UP001432027"/>
    </source>
</evidence>